<keyword evidence="6" id="KW-1185">Reference proteome</keyword>
<feature type="transmembrane region" description="Helical" evidence="1">
    <location>
        <begin position="20"/>
        <end position="42"/>
    </location>
</feature>
<gene>
    <name evidence="3" type="ORF">D2U88_14020</name>
    <name evidence="4" type="ORF">FQ019_13870</name>
</gene>
<dbReference type="Proteomes" id="UP000321528">
    <property type="component" value="Unassembled WGS sequence"/>
</dbReference>
<comment type="caution">
    <text evidence="3">The sequence shown here is derived from an EMBL/GenBank/DDBJ whole genome shotgun (WGS) entry which is preliminary data.</text>
</comment>
<accession>A0A418N3I6</accession>
<name>A0A418N3I6_9FLAO</name>
<evidence type="ECO:0000313" key="6">
    <source>
        <dbReference type="Proteomes" id="UP000321528"/>
    </source>
</evidence>
<organism evidence="3 5">
    <name type="scientific">Flagellimonas aequoris</name>
    <dbReference type="NCBI Taxonomy" id="2306997"/>
    <lineage>
        <taxon>Bacteria</taxon>
        <taxon>Pseudomonadati</taxon>
        <taxon>Bacteroidota</taxon>
        <taxon>Flavobacteriia</taxon>
        <taxon>Flavobacteriales</taxon>
        <taxon>Flavobacteriaceae</taxon>
        <taxon>Flagellimonas</taxon>
    </lineage>
</organism>
<proteinExistence type="predicted"/>
<dbReference type="RefSeq" id="WP_119641179.1">
    <property type="nucleotide sequence ID" value="NZ_QXFJ01000030.1"/>
</dbReference>
<dbReference type="Pfam" id="PF13239">
    <property type="entry name" value="2TM"/>
    <property type="match status" value="1"/>
</dbReference>
<feature type="transmembrane region" description="Helical" evidence="1">
    <location>
        <begin position="62"/>
        <end position="84"/>
    </location>
</feature>
<reference evidence="4 6" key="2">
    <citation type="submission" date="2019-07" db="EMBL/GenBank/DDBJ databases">
        <title>Draft genome of two Muricauda strains isolated from deep sea.</title>
        <authorList>
            <person name="Sun C."/>
        </authorList>
    </citation>
    <scope>NUCLEOTIDE SEQUENCE [LARGE SCALE GENOMIC DNA]</scope>
    <source>
        <strain evidence="4 6">NH166</strain>
    </source>
</reference>
<protein>
    <submittedName>
        <fullName evidence="4">2TM domain-containing protein</fullName>
    </submittedName>
</protein>
<dbReference type="EMBL" id="VNWL01000029">
    <property type="protein sequence ID" value="TXK00030.1"/>
    <property type="molecule type" value="Genomic_DNA"/>
</dbReference>
<feature type="domain" description="2TM" evidence="2">
    <location>
        <begin position="9"/>
        <end position="100"/>
    </location>
</feature>
<evidence type="ECO:0000256" key="1">
    <source>
        <dbReference type="SAM" id="Phobius"/>
    </source>
</evidence>
<keyword evidence="1" id="KW-0472">Membrane</keyword>
<keyword evidence="1" id="KW-0812">Transmembrane</keyword>
<keyword evidence="1" id="KW-1133">Transmembrane helix</keyword>
<dbReference type="InterPro" id="IPR025698">
    <property type="entry name" value="2TM_dom"/>
</dbReference>
<dbReference type="OrthoDB" id="1495672at2"/>
<dbReference type="Proteomes" id="UP000284189">
    <property type="component" value="Unassembled WGS sequence"/>
</dbReference>
<evidence type="ECO:0000313" key="4">
    <source>
        <dbReference type="EMBL" id="TXK00030.1"/>
    </source>
</evidence>
<dbReference type="AlphaFoldDB" id="A0A418N3I6"/>
<evidence type="ECO:0000313" key="5">
    <source>
        <dbReference type="Proteomes" id="UP000284189"/>
    </source>
</evidence>
<evidence type="ECO:0000259" key="2">
    <source>
        <dbReference type="Pfam" id="PF13239"/>
    </source>
</evidence>
<reference evidence="3 5" key="1">
    <citation type="submission" date="2018-08" db="EMBL/GenBank/DDBJ databases">
        <title>Proposal of Muricauda 72 sp.nov. and Muricauda NH166 sp.nov., isolated from seawater.</title>
        <authorList>
            <person name="Cheng H."/>
            <person name="Wu Y.-H."/>
            <person name="Guo L.-L."/>
            <person name="Xu X.-W."/>
        </authorList>
    </citation>
    <scope>NUCLEOTIDE SEQUENCE [LARGE SCALE GENOMIC DNA]</scope>
    <source>
        <strain evidence="3 5">NH166</strain>
    </source>
</reference>
<sequence>MSPITTYETARRRVGAIKGFYVHLTLFILVSVLILASKGTILEVMIEKNLEVNPNFVAWLDWNFIAVILIWGTVILIQGLVVFGRPLIKKWEKRKIEAYLRKDKDGSYTRKK</sequence>
<dbReference type="EMBL" id="QXFJ01000030">
    <property type="protein sequence ID" value="RIV68339.1"/>
    <property type="molecule type" value="Genomic_DNA"/>
</dbReference>
<evidence type="ECO:0000313" key="3">
    <source>
        <dbReference type="EMBL" id="RIV68339.1"/>
    </source>
</evidence>